<dbReference type="Proteomes" id="UP000228921">
    <property type="component" value="Unassembled WGS sequence"/>
</dbReference>
<evidence type="ECO:0000259" key="1">
    <source>
        <dbReference type="Pfam" id="PF08241"/>
    </source>
</evidence>
<protein>
    <recommendedName>
        <fullName evidence="1">Methyltransferase type 11 domain-containing protein</fullName>
    </recommendedName>
</protein>
<dbReference type="EMBL" id="PGTK01000005">
    <property type="protein sequence ID" value="PJF30946.1"/>
    <property type="molecule type" value="Genomic_DNA"/>
</dbReference>
<accession>A0A2M8P081</accession>
<proteinExistence type="predicted"/>
<evidence type="ECO:0000313" key="3">
    <source>
        <dbReference type="Proteomes" id="UP000228921"/>
    </source>
</evidence>
<evidence type="ECO:0000313" key="2">
    <source>
        <dbReference type="EMBL" id="PJF30946.1"/>
    </source>
</evidence>
<comment type="caution">
    <text evidence="2">The sequence shown here is derived from an EMBL/GenBank/DDBJ whole genome shotgun (WGS) entry which is preliminary data.</text>
</comment>
<dbReference type="GO" id="GO:0008757">
    <property type="term" value="F:S-adenosylmethionine-dependent methyltransferase activity"/>
    <property type="evidence" value="ECO:0007669"/>
    <property type="project" value="InterPro"/>
</dbReference>
<name>A0A2M8P081_9CHLR</name>
<dbReference type="PROSITE" id="PS51257">
    <property type="entry name" value="PROKAR_LIPOPROTEIN"/>
    <property type="match status" value="1"/>
</dbReference>
<sequence length="322" mass="36576">MPLAHRSDERRTSRPSCRAVGVCLWHFSGLACYNRALTFQSIESSSSPLEKQTRQAPSAQAPVPSERYTQEYFLTACEGYDEFVRSEGEHLSRRLSAAFALAAVEPGMTVLDVGCGRGEILRHCARLGANAYGIDYAAAAVQLSREIVQHTNDARGKIGVAQADAKRLPFPSGYFDRVLLFDVVEHLHPWELHEALREIHRVLKPDGRLIVHTAPNAWYDRYAYPLVRAFRRLLGQGALYPANPRAFLVDVNQEVHVNEQSMLSLRRALTKAGFRSRVWLDSPPQRRQNPLWIDALRSVAFHVPPFRWFFEREVFAVAAKRR</sequence>
<dbReference type="Pfam" id="PF08241">
    <property type="entry name" value="Methyltransf_11"/>
    <property type="match status" value="1"/>
</dbReference>
<feature type="domain" description="Methyltransferase type 11" evidence="1">
    <location>
        <begin position="111"/>
        <end position="211"/>
    </location>
</feature>
<reference evidence="2 3" key="1">
    <citation type="submission" date="2017-11" db="EMBL/GenBank/DDBJ databases">
        <title>Evolution of Phototrophy in the Chloroflexi Phylum Driven by Horizontal Gene Transfer.</title>
        <authorList>
            <person name="Ward L.M."/>
            <person name="Hemp J."/>
            <person name="Shih P.M."/>
            <person name="Mcglynn S.E."/>
            <person name="Fischer W."/>
        </authorList>
    </citation>
    <scope>NUCLEOTIDE SEQUENCE [LARGE SCALE GENOMIC DNA]</scope>
    <source>
        <strain evidence="2">CP2_2F</strain>
    </source>
</reference>
<organism evidence="2 3">
    <name type="scientific">Candidatus Thermofonsia Clade 1 bacterium</name>
    <dbReference type="NCBI Taxonomy" id="2364210"/>
    <lineage>
        <taxon>Bacteria</taxon>
        <taxon>Bacillati</taxon>
        <taxon>Chloroflexota</taxon>
        <taxon>Candidatus Thermofontia</taxon>
        <taxon>Candidatus Thermofonsia Clade 1</taxon>
    </lineage>
</organism>
<dbReference type="InterPro" id="IPR013216">
    <property type="entry name" value="Methyltransf_11"/>
</dbReference>
<gene>
    <name evidence="2" type="ORF">CUN51_05535</name>
</gene>
<dbReference type="CDD" id="cd02440">
    <property type="entry name" value="AdoMet_MTases"/>
    <property type="match status" value="1"/>
</dbReference>
<dbReference type="AlphaFoldDB" id="A0A2M8P081"/>
<dbReference type="Gene3D" id="3.40.50.150">
    <property type="entry name" value="Vaccinia Virus protein VP39"/>
    <property type="match status" value="1"/>
</dbReference>
<dbReference type="InterPro" id="IPR029063">
    <property type="entry name" value="SAM-dependent_MTases_sf"/>
</dbReference>
<dbReference type="SUPFAM" id="SSF53335">
    <property type="entry name" value="S-adenosyl-L-methionine-dependent methyltransferases"/>
    <property type="match status" value="1"/>
</dbReference>
<dbReference type="PANTHER" id="PTHR43861">
    <property type="entry name" value="TRANS-ACONITATE 2-METHYLTRANSFERASE-RELATED"/>
    <property type="match status" value="1"/>
</dbReference>